<feature type="region of interest" description="Disordered" evidence="8">
    <location>
        <begin position="284"/>
        <end position="350"/>
    </location>
</feature>
<dbReference type="EMBL" id="QGNW01000684">
    <property type="protein sequence ID" value="RVW66074.1"/>
    <property type="molecule type" value="Genomic_DNA"/>
</dbReference>
<evidence type="ECO:0000256" key="7">
    <source>
        <dbReference type="ARBA" id="ARBA00024211"/>
    </source>
</evidence>
<comment type="similarity">
    <text evidence="7">Belongs to the SOSEKI family.</text>
</comment>
<dbReference type="Proteomes" id="UP000288805">
    <property type="component" value="Unassembled WGS sequence"/>
</dbReference>
<dbReference type="GO" id="GO:0005886">
    <property type="term" value="C:plasma membrane"/>
    <property type="evidence" value="ECO:0007669"/>
    <property type="project" value="UniProtKB-SubCell"/>
</dbReference>
<proteinExistence type="inferred from homology"/>
<evidence type="ECO:0000313" key="11">
    <source>
        <dbReference type="Proteomes" id="UP000288805"/>
    </source>
</evidence>
<dbReference type="PANTHER" id="PTHR31083:SF4">
    <property type="entry name" value="PROTEIN SOSEKI 4-RELATED"/>
    <property type="match status" value="1"/>
</dbReference>
<dbReference type="InterPro" id="IPR048351">
    <property type="entry name" value="SOK_DIX"/>
</dbReference>
<keyword evidence="4" id="KW-0132">Cell division</keyword>
<feature type="region of interest" description="Disordered" evidence="8">
    <location>
        <begin position="228"/>
        <end position="260"/>
    </location>
</feature>
<gene>
    <name evidence="10" type="primary">UFC_1</name>
    <name evidence="10" type="ORF">CK203_007307</name>
</gene>
<keyword evidence="3" id="KW-1003">Cell membrane</keyword>
<feature type="compositionally biased region" description="Basic and acidic residues" evidence="8">
    <location>
        <begin position="311"/>
        <end position="322"/>
    </location>
</feature>
<name>A0A438G1J9_VITVI</name>
<reference evidence="10 11" key="1">
    <citation type="journal article" date="2018" name="PLoS Genet.">
        <title>Population sequencing reveals clonal diversity and ancestral inbreeding in the grapevine cultivar Chardonnay.</title>
        <authorList>
            <person name="Roach M.J."/>
            <person name="Johnson D.L."/>
            <person name="Bohlmann J."/>
            <person name="van Vuuren H.J."/>
            <person name="Jones S.J."/>
            <person name="Pretorius I.S."/>
            <person name="Schmidt S.A."/>
            <person name="Borneman A.R."/>
        </authorList>
    </citation>
    <scope>NUCLEOTIDE SEQUENCE [LARGE SCALE GENOMIC DNA]</scope>
    <source>
        <strain evidence="11">cv. Chardonnay</strain>
        <tissue evidence="10">Leaf</tissue>
    </source>
</reference>
<comment type="subcellular location">
    <subcellularLocation>
        <location evidence="1">Cell membrane</location>
        <topology evidence="1">Peripheral membrane protein</topology>
        <orientation evidence="1">Cytoplasmic side</orientation>
    </subcellularLocation>
</comment>
<dbReference type="GO" id="GO:0051301">
    <property type="term" value="P:cell division"/>
    <property type="evidence" value="ECO:0007669"/>
    <property type="project" value="UniProtKB-KW"/>
</dbReference>
<evidence type="ECO:0000259" key="9">
    <source>
        <dbReference type="Pfam" id="PF06136"/>
    </source>
</evidence>
<organism evidence="10 11">
    <name type="scientific">Vitis vinifera</name>
    <name type="common">Grape</name>
    <dbReference type="NCBI Taxonomy" id="29760"/>
    <lineage>
        <taxon>Eukaryota</taxon>
        <taxon>Viridiplantae</taxon>
        <taxon>Streptophyta</taxon>
        <taxon>Embryophyta</taxon>
        <taxon>Tracheophyta</taxon>
        <taxon>Spermatophyta</taxon>
        <taxon>Magnoliopsida</taxon>
        <taxon>eudicotyledons</taxon>
        <taxon>Gunneridae</taxon>
        <taxon>Pentapetalae</taxon>
        <taxon>rosids</taxon>
        <taxon>Vitales</taxon>
        <taxon>Vitaceae</taxon>
        <taxon>Viteae</taxon>
        <taxon>Vitis</taxon>
    </lineage>
</organism>
<keyword evidence="2" id="KW-0217">Developmental protein</keyword>
<evidence type="ECO:0000256" key="6">
    <source>
        <dbReference type="ARBA" id="ARBA00023306"/>
    </source>
</evidence>
<evidence type="ECO:0000256" key="8">
    <source>
        <dbReference type="SAM" id="MobiDB-lite"/>
    </source>
</evidence>
<evidence type="ECO:0000256" key="4">
    <source>
        <dbReference type="ARBA" id="ARBA00022618"/>
    </source>
</evidence>
<evidence type="ECO:0000256" key="5">
    <source>
        <dbReference type="ARBA" id="ARBA00023136"/>
    </source>
</evidence>
<dbReference type="InterPro" id="IPR010369">
    <property type="entry name" value="SOK"/>
</dbReference>
<sequence length="553" mass="61703">MQALQLGEAVVRVDEGWGDDCLDFKALLAMLLGLRVKNKVDPRVLKERDSTLEKCPIQCRGLSEREERRIEMSIRQQPKDTPHRLAHEAVPYGPTAAGLGPMAATTSRARAELQLPKKWKERETSPERTKVWTEPNRRKVSVVYYLSRNGQLEHPHFMEVPLSSSDGLFLRDVINRLNVLRGNGMAGMYCWSAKRSYKNGFVWHDLAENDFIYPAHGQEYVLKGSELLEGSPKPKSNETMSSSFRKPPETHKSSDDSDFPVVVRRRNQSWSSIDLHEYKVYKAESTGESTGKAAADASTQTDDKRRRRRMIREEEIEPKTEEQEPYQNHSTELSREEISPPPSDSSPETLESLMKADGRLILGAGGGNQDQTASMSNPSVGRMKASSVLMQLISCGSMSFKDCGPTIVKDQGLALISQYKARLPRGAANQETSMENPRYGGVSLEDKEYFSGSLIETKKDQFPALKRSSSYNADGMNGWNRSSQLEMGDKEVDGVRAKCIPRRSKTLSAKKESNAEISCSTSQHVGGKGGSEICGGEWRSRHGSVVHWRGGGK</sequence>
<keyword evidence="5" id="KW-0472">Membrane</keyword>
<evidence type="ECO:0000313" key="10">
    <source>
        <dbReference type="EMBL" id="RVW66074.1"/>
    </source>
</evidence>
<feature type="compositionally biased region" description="Basic and acidic residues" evidence="8">
    <location>
        <begin position="246"/>
        <end position="255"/>
    </location>
</feature>
<keyword evidence="6" id="KW-0131">Cell cycle</keyword>
<dbReference type="AlphaFoldDB" id="A0A438G1J9"/>
<protein>
    <submittedName>
        <fullName evidence="10">Protein UPSTREAM OF FLC</fullName>
    </submittedName>
</protein>
<evidence type="ECO:0000256" key="3">
    <source>
        <dbReference type="ARBA" id="ARBA00022475"/>
    </source>
</evidence>
<evidence type="ECO:0000256" key="2">
    <source>
        <dbReference type="ARBA" id="ARBA00022473"/>
    </source>
</evidence>
<dbReference type="Pfam" id="PF06136">
    <property type="entry name" value="SOK"/>
    <property type="match status" value="1"/>
</dbReference>
<accession>A0A438G1J9</accession>
<comment type="caution">
    <text evidence="10">The sequence shown here is derived from an EMBL/GenBank/DDBJ whole genome shotgun (WGS) entry which is preliminary data.</text>
</comment>
<dbReference type="PANTHER" id="PTHR31083">
    <property type="entry name" value="UPSTREAM OF FLC PROTEIN (DUF966)"/>
    <property type="match status" value="1"/>
</dbReference>
<feature type="domain" description="SOSEKI DIX-like" evidence="9">
    <location>
        <begin position="140"/>
        <end position="228"/>
    </location>
</feature>
<dbReference type="GO" id="GO:0051258">
    <property type="term" value="P:protein polymerization"/>
    <property type="evidence" value="ECO:0007669"/>
    <property type="project" value="UniProtKB-ARBA"/>
</dbReference>
<evidence type="ECO:0000256" key="1">
    <source>
        <dbReference type="ARBA" id="ARBA00004413"/>
    </source>
</evidence>